<dbReference type="GO" id="GO:0004853">
    <property type="term" value="F:uroporphyrinogen decarboxylase activity"/>
    <property type="evidence" value="ECO:0007669"/>
    <property type="project" value="InterPro"/>
</dbReference>
<dbReference type="SUPFAM" id="SSF51726">
    <property type="entry name" value="UROD/MetE-like"/>
    <property type="match status" value="1"/>
</dbReference>
<dbReference type="Proteomes" id="UP000033111">
    <property type="component" value="Chromosome"/>
</dbReference>
<dbReference type="OrthoDB" id="124836at2157"/>
<keyword evidence="4" id="KW-0479">Metal-binding</keyword>
<gene>
    <name evidence="8" type="ORF">MSSIT_3824</name>
</gene>
<name>A0A0E3P950_9EURY</name>
<dbReference type="Gene3D" id="3.20.20.210">
    <property type="match status" value="1"/>
</dbReference>
<reference evidence="8 9" key="1">
    <citation type="submission" date="2014-07" db="EMBL/GenBank/DDBJ databases">
        <title>Methanogenic archaea and the global carbon cycle.</title>
        <authorList>
            <person name="Henriksen J.R."/>
            <person name="Luke J."/>
            <person name="Reinhart S."/>
            <person name="Benedict M.N."/>
            <person name="Youngblut N.D."/>
            <person name="Metcalf M.E."/>
            <person name="Whitaker R.J."/>
            <person name="Metcalf W.W."/>
        </authorList>
    </citation>
    <scope>NUCLEOTIDE SEQUENCE [LARGE SCALE GENOMIC DNA]</scope>
    <source>
        <strain evidence="8 9">T4/M</strain>
    </source>
</reference>
<dbReference type="EMBL" id="CP009506">
    <property type="protein sequence ID" value="AKB30543.1"/>
    <property type="molecule type" value="Genomic_DNA"/>
</dbReference>
<dbReference type="GO" id="GO:0046872">
    <property type="term" value="F:metal ion binding"/>
    <property type="evidence" value="ECO:0007669"/>
    <property type="project" value="UniProtKB-KW"/>
</dbReference>
<proteinExistence type="predicted"/>
<dbReference type="AlphaFoldDB" id="A0A0E3P950"/>
<dbReference type="PANTHER" id="PTHR47099">
    <property type="entry name" value="METHYLCOBAMIDE:COM METHYLTRANSFERASE MTBA"/>
    <property type="match status" value="1"/>
</dbReference>
<dbReference type="InterPro" id="IPR006360">
    <property type="entry name" value="Mtase_MtaA_CmuA"/>
</dbReference>
<dbReference type="NCBIfam" id="NF040654">
    <property type="entry name" value="MtaA_Meth"/>
    <property type="match status" value="1"/>
</dbReference>
<evidence type="ECO:0000313" key="8">
    <source>
        <dbReference type="EMBL" id="AKB30543.1"/>
    </source>
</evidence>
<accession>A0A0E3P950</accession>
<comment type="cofactor">
    <cofactor evidence="1">
        <name>Zn(2+)</name>
        <dbReference type="ChEBI" id="CHEBI:29105"/>
    </cofactor>
</comment>
<protein>
    <submittedName>
        <fullName evidence="8">Methylcobamide:CoM methyltransferase MtaA</fullName>
    </submittedName>
</protein>
<dbReference type="NCBIfam" id="TIGR01463">
    <property type="entry name" value="mtaA_cmuA"/>
    <property type="match status" value="1"/>
</dbReference>
<evidence type="ECO:0000313" key="9">
    <source>
        <dbReference type="Proteomes" id="UP000033111"/>
    </source>
</evidence>
<dbReference type="GO" id="GO:0006779">
    <property type="term" value="P:porphyrin-containing compound biosynthetic process"/>
    <property type="evidence" value="ECO:0007669"/>
    <property type="project" value="InterPro"/>
</dbReference>
<evidence type="ECO:0000256" key="3">
    <source>
        <dbReference type="ARBA" id="ARBA00022679"/>
    </source>
</evidence>
<dbReference type="InterPro" id="IPR000257">
    <property type="entry name" value="Uroporphyrinogen_deCOase"/>
</dbReference>
<sequence length="368" mass="39894">MSDYNLRDRFLSVLKGKAADRVPVLSVTQTGTVSLMEKCGVFWPEAHSNPEKMAALSLAAHEITKLEAVRYPYCVTVLSEAMGCEVIRGTKEIQPYVKVPPLGKSGNLPEIPDSLLEMGRIPTVLKATSLLKSKTEESLPLIAGIESPAALCSRLLGANNYLGQLLRSPDYIRECLEINTEACIEYANALFEEGADAVCVPDGISGPDLLSLDIFDRLIKPAYGHFCKKARGMKILHMCGNASPFLETLSECGFEGISVEEKVRDLKGAKKSLGKGICLIGNVASSSTLLCGSPEDVKAEARKSLESGVDILAPGCGIAPLTPLENMKALVEARDEYYGSSFSSFEGCRSECYESGCYESKYWKTYSK</sequence>
<dbReference type="GO" id="GO:0006730">
    <property type="term" value="P:one-carbon metabolic process"/>
    <property type="evidence" value="ECO:0007669"/>
    <property type="project" value="InterPro"/>
</dbReference>
<dbReference type="CDD" id="cd03307">
    <property type="entry name" value="Mta_CmuA_like"/>
    <property type="match status" value="1"/>
</dbReference>
<evidence type="ECO:0000256" key="2">
    <source>
        <dbReference type="ARBA" id="ARBA00022603"/>
    </source>
</evidence>
<dbReference type="NCBIfam" id="NF004889">
    <property type="entry name" value="PRK06252.1"/>
    <property type="match status" value="1"/>
</dbReference>
<dbReference type="InterPro" id="IPR052024">
    <property type="entry name" value="Methanogen_methyltrans"/>
</dbReference>
<keyword evidence="9" id="KW-1185">Reference proteome</keyword>
<dbReference type="Pfam" id="PF01208">
    <property type="entry name" value="URO-D"/>
    <property type="match status" value="1"/>
</dbReference>
<dbReference type="HOGENOM" id="CLU_040933_2_1_2"/>
<dbReference type="InterPro" id="IPR038071">
    <property type="entry name" value="UROD/MetE-like_sf"/>
</dbReference>
<evidence type="ECO:0000256" key="4">
    <source>
        <dbReference type="ARBA" id="ARBA00022723"/>
    </source>
</evidence>
<evidence type="ECO:0000259" key="7">
    <source>
        <dbReference type="Pfam" id="PF01208"/>
    </source>
</evidence>
<organism evidence="8 9">
    <name type="scientific">Methanosarcina siciliae T4/M</name>
    <dbReference type="NCBI Taxonomy" id="1434120"/>
    <lineage>
        <taxon>Archaea</taxon>
        <taxon>Methanobacteriati</taxon>
        <taxon>Methanobacteriota</taxon>
        <taxon>Stenosarchaea group</taxon>
        <taxon>Methanomicrobia</taxon>
        <taxon>Methanosarcinales</taxon>
        <taxon>Methanosarcinaceae</taxon>
        <taxon>Methanosarcina</taxon>
    </lineage>
</organism>
<evidence type="ECO:0000256" key="1">
    <source>
        <dbReference type="ARBA" id="ARBA00001947"/>
    </source>
</evidence>
<keyword evidence="2 8" id="KW-0489">Methyltransferase</keyword>
<dbReference type="KEGG" id="msw:MSSIT_3824"/>
<evidence type="ECO:0000256" key="6">
    <source>
        <dbReference type="ARBA" id="ARBA00022994"/>
    </source>
</evidence>
<keyword evidence="3 8" id="KW-0808">Transferase</keyword>
<evidence type="ECO:0000256" key="5">
    <source>
        <dbReference type="ARBA" id="ARBA00022833"/>
    </source>
</evidence>
<feature type="domain" description="Uroporphyrinogen decarboxylase (URO-D)" evidence="7">
    <location>
        <begin position="7"/>
        <end position="337"/>
    </location>
</feature>
<dbReference type="GO" id="GO:0015948">
    <property type="term" value="P:methanogenesis"/>
    <property type="evidence" value="ECO:0007669"/>
    <property type="project" value="UniProtKB-KW"/>
</dbReference>
<keyword evidence="6" id="KW-0484">Methanogenesis</keyword>
<dbReference type="PATRIC" id="fig|1434120.4.peg.4957"/>
<keyword evidence="5" id="KW-0862">Zinc</keyword>
<dbReference type="GO" id="GO:0008168">
    <property type="term" value="F:methyltransferase activity"/>
    <property type="evidence" value="ECO:0007669"/>
    <property type="project" value="UniProtKB-KW"/>
</dbReference>
<dbReference type="PANTHER" id="PTHR47099:SF1">
    <property type="entry name" value="METHYLCOBAMIDE:COM METHYLTRANSFERASE MTBA"/>
    <property type="match status" value="1"/>
</dbReference>
<dbReference type="GO" id="GO:0032259">
    <property type="term" value="P:methylation"/>
    <property type="evidence" value="ECO:0007669"/>
    <property type="project" value="UniProtKB-KW"/>
</dbReference>
<dbReference type="GeneID" id="24862779"/>
<dbReference type="RefSeq" id="WP_048174257.1">
    <property type="nucleotide sequence ID" value="NZ_CP009506.1"/>
</dbReference>